<evidence type="ECO:0000313" key="1">
    <source>
        <dbReference type="EMBL" id="GIM94999.1"/>
    </source>
</evidence>
<dbReference type="RefSeq" id="WP_213010735.1">
    <property type="nucleotide sequence ID" value="NZ_BOQN01000087.1"/>
</dbReference>
<keyword evidence="2" id="KW-1185">Reference proteome</keyword>
<dbReference type="EMBL" id="BOQN01000087">
    <property type="protein sequence ID" value="GIM94999.1"/>
    <property type="molecule type" value="Genomic_DNA"/>
</dbReference>
<evidence type="ECO:0000313" key="2">
    <source>
        <dbReference type="Proteomes" id="UP000677082"/>
    </source>
</evidence>
<dbReference type="AlphaFoldDB" id="A0A919W551"/>
<protein>
    <submittedName>
        <fullName evidence="1">Uncharacterized protein</fullName>
    </submittedName>
</protein>
<comment type="caution">
    <text evidence="1">The sequence shown here is derived from an EMBL/GenBank/DDBJ whole genome shotgun (WGS) entry which is preliminary data.</text>
</comment>
<name>A0A919W551_9ACTN</name>
<reference evidence="1 2" key="1">
    <citation type="submission" date="2021-03" db="EMBL/GenBank/DDBJ databases">
        <title>Whole genome shotgun sequence of Actinoplanes toevensis NBRC 105298.</title>
        <authorList>
            <person name="Komaki H."/>
            <person name="Tamura T."/>
        </authorList>
    </citation>
    <scope>NUCLEOTIDE SEQUENCE [LARGE SCALE GENOMIC DNA]</scope>
    <source>
        <strain evidence="1 2">NBRC 105298</strain>
    </source>
</reference>
<organism evidence="1 2">
    <name type="scientific">Paractinoplanes toevensis</name>
    <dbReference type="NCBI Taxonomy" id="571911"/>
    <lineage>
        <taxon>Bacteria</taxon>
        <taxon>Bacillati</taxon>
        <taxon>Actinomycetota</taxon>
        <taxon>Actinomycetes</taxon>
        <taxon>Micromonosporales</taxon>
        <taxon>Micromonosporaceae</taxon>
        <taxon>Paractinoplanes</taxon>
    </lineage>
</organism>
<dbReference type="Proteomes" id="UP000677082">
    <property type="component" value="Unassembled WGS sequence"/>
</dbReference>
<accession>A0A919W551</accession>
<gene>
    <name evidence="1" type="ORF">Ato02nite_067920</name>
</gene>
<sequence>MTIRTGGIENTRWVSHIAQIHLTTDRRRLDADVVAGADQRVIAADKAAVVESRQDYAQVLGRTRFDVTV</sequence>
<proteinExistence type="predicted"/>